<dbReference type="InterPro" id="IPR012677">
    <property type="entry name" value="Nucleotide-bd_a/b_plait_sf"/>
</dbReference>
<dbReference type="PANTHER" id="PTHR12059:SF5">
    <property type="entry name" value="LARGE RIBOSOMAL SUBUNIT PROTEIN UL23M"/>
    <property type="match status" value="1"/>
</dbReference>
<dbReference type="Proteomes" id="UP000262825">
    <property type="component" value="Unassembled WGS sequence"/>
</dbReference>
<evidence type="ECO:0000313" key="6">
    <source>
        <dbReference type="Proteomes" id="UP000262825"/>
    </source>
</evidence>
<keyword evidence="6" id="KW-1185">Reference proteome</keyword>
<name>A0A376B5Z8_9ASCO</name>
<dbReference type="EMBL" id="UFAJ01000276">
    <property type="protein sequence ID" value="SSD60127.1"/>
    <property type="molecule type" value="Genomic_DNA"/>
</dbReference>
<gene>
    <name evidence="5" type="ORF">SCODWIG_01888</name>
</gene>
<dbReference type="SUPFAM" id="SSF54189">
    <property type="entry name" value="Ribosomal proteins S24e, L23 and L15e"/>
    <property type="match status" value="1"/>
</dbReference>
<dbReference type="OrthoDB" id="3971233at2759"/>
<dbReference type="PANTHER" id="PTHR12059">
    <property type="entry name" value="RIBOSOMAL PROTEIN L23-RELATED"/>
    <property type="match status" value="1"/>
</dbReference>
<proteinExistence type="inferred from homology"/>
<evidence type="ECO:0000256" key="2">
    <source>
        <dbReference type="ARBA" id="ARBA00022980"/>
    </source>
</evidence>
<dbReference type="GO" id="GO:0032543">
    <property type="term" value="P:mitochondrial translation"/>
    <property type="evidence" value="ECO:0007669"/>
    <property type="project" value="TreeGrafter"/>
</dbReference>
<sequence length="266" mass="30640">MPRFTPSINKILINDITKNLSHVQLNKSNNIRSLATLTEEQVAPTIPNTAPDLEDLGKPIKLNAKILKFTESSIAKDEPHFKIGGKKLYLPTARIILLRSNAKHTPYQAKFIVPKSFNKLDLRDYLYHVYGLRAFNITTQLLNARYVRSNVVSPRYRGPQIKKMTIEMDKPFIWPEEPVKNDPWLDYVSKELSKYREEASVRIGSDEYKPGKSFESVVGPYEPIAQPFVPKFLQRTFLNEKKKAEKLAIESENLNKIEKLVSQQKI</sequence>
<dbReference type="Pfam" id="PF00276">
    <property type="entry name" value="Ribosomal_L23"/>
    <property type="match status" value="1"/>
</dbReference>
<keyword evidence="3" id="KW-0687">Ribonucleoprotein</keyword>
<evidence type="ECO:0000256" key="4">
    <source>
        <dbReference type="ARBA" id="ARBA00039977"/>
    </source>
</evidence>
<protein>
    <recommendedName>
        <fullName evidence="4">Large ribosomal subunit protein uL23m</fullName>
    </recommendedName>
</protein>
<dbReference type="VEuPathDB" id="FungiDB:SCODWIG_01888"/>
<organism evidence="5 6">
    <name type="scientific">Saccharomycodes ludwigii</name>
    <dbReference type="NCBI Taxonomy" id="36035"/>
    <lineage>
        <taxon>Eukaryota</taxon>
        <taxon>Fungi</taxon>
        <taxon>Dikarya</taxon>
        <taxon>Ascomycota</taxon>
        <taxon>Saccharomycotina</taxon>
        <taxon>Saccharomycetes</taxon>
        <taxon>Saccharomycodales</taxon>
        <taxon>Saccharomycodaceae</taxon>
        <taxon>Saccharomycodes</taxon>
    </lineage>
</organism>
<evidence type="ECO:0000256" key="1">
    <source>
        <dbReference type="ARBA" id="ARBA00006700"/>
    </source>
</evidence>
<dbReference type="FunFam" id="3.30.70.330:FF:000614">
    <property type="entry name" value="Mrp20p"/>
    <property type="match status" value="1"/>
</dbReference>
<evidence type="ECO:0000256" key="3">
    <source>
        <dbReference type="ARBA" id="ARBA00023274"/>
    </source>
</evidence>
<dbReference type="GO" id="GO:0005762">
    <property type="term" value="C:mitochondrial large ribosomal subunit"/>
    <property type="evidence" value="ECO:0007669"/>
    <property type="project" value="TreeGrafter"/>
</dbReference>
<reference evidence="6" key="1">
    <citation type="submission" date="2018-06" db="EMBL/GenBank/DDBJ databases">
        <authorList>
            <person name="Guldener U."/>
        </authorList>
    </citation>
    <scope>NUCLEOTIDE SEQUENCE [LARGE SCALE GENOMIC DNA]</scope>
    <source>
        <strain evidence="6">UTAD17</strain>
    </source>
</reference>
<dbReference type="InterPro" id="IPR012678">
    <property type="entry name" value="Ribosomal_uL23/eL15/eS24_sf"/>
</dbReference>
<dbReference type="AlphaFoldDB" id="A0A376B5Z8"/>
<dbReference type="InterPro" id="IPR013025">
    <property type="entry name" value="Ribosomal_uL23-like"/>
</dbReference>
<dbReference type="GO" id="GO:0003735">
    <property type="term" value="F:structural constituent of ribosome"/>
    <property type="evidence" value="ECO:0007669"/>
    <property type="project" value="InterPro"/>
</dbReference>
<comment type="similarity">
    <text evidence="1">Belongs to the universal ribosomal protein uL23 family.</text>
</comment>
<accession>A0A376B5Z8</accession>
<evidence type="ECO:0000313" key="5">
    <source>
        <dbReference type="EMBL" id="SSD60127.1"/>
    </source>
</evidence>
<keyword evidence="2 5" id="KW-0689">Ribosomal protein</keyword>
<dbReference type="Gene3D" id="3.30.70.330">
    <property type="match status" value="1"/>
</dbReference>